<reference evidence="2 3" key="1">
    <citation type="journal article" date="2015" name="Nature">
        <title>rRNA introns, odd ribosomes, and small enigmatic genomes across a large radiation of phyla.</title>
        <authorList>
            <person name="Brown C.T."/>
            <person name="Hug L.A."/>
            <person name="Thomas B.C."/>
            <person name="Sharon I."/>
            <person name="Castelle C.J."/>
            <person name="Singh A."/>
            <person name="Wilkins M.J."/>
            <person name="Williams K.H."/>
            <person name="Banfield J.F."/>
        </authorList>
    </citation>
    <scope>NUCLEOTIDE SEQUENCE [LARGE SCALE GENOMIC DNA]</scope>
</reference>
<dbReference type="STRING" id="1618572.UT17_C0002G0035"/>
<evidence type="ECO:0000259" key="1">
    <source>
        <dbReference type="Pfam" id="PF00155"/>
    </source>
</evidence>
<sequence>MNAENKKSEGYVATGLPVEYRGEYGQIIDLGLAANPSGAAFDAKKLADLTSTKQIAEYDEDVHHSDIKDLLIEGIGLKNIGNESVIFHPNGSYGAGDEVIRALSNHSHQQGKTLTVYVPTYSFPNVEQYAARNNARYVPVISDKSFLQSDSLNAVLDMKSNQLSGNVVYVDYPNNPSGVANKDLLRKVVNHVSFHGGIPFVDLAFGEVLGDEFKDGIQYTIDRGGVCVGSLTKTQGLAALRAGYILMNPGLSKNLYSKGEKLVFGLPAHVKNAYTLLFTGSEGKTLARAQALKAINYNHQTNSKLYEALTNLGLKIAPTIYETPVQIVANANDDLFTRLACVGIKSESLNEYSNTLGKEASKGYGNQAVRILTPRVGMLEETIKRFRVAMQLTDNHIQSKAKK</sequence>
<protein>
    <recommendedName>
        <fullName evidence="1">Aminotransferase class I/classII large domain-containing protein</fullName>
    </recommendedName>
</protein>
<dbReference type="PANTHER" id="PTHR42885">
    <property type="entry name" value="HISTIDINOL-PHOSPHATE AMINOTRANSFERASE-RELATED"/>
    <property type="match status" value="1"/>
</dbReference>
<dbReference type="InterPro" id="IPR015424">
    <property type="entry name" value="PyrdxlP-dep_Trfase"/>
</dbReference>
<organism evidence="2 3">
    <name type="scientific">Candidatus Woesebacteria bacterium GW2011_GWB1_39_10</name>
    <dbReference type="NCBI Taxonomy" id="1618572"/>
    <lineage>
        <taxon>Bacteria</taxon>
        <taxon>Candidatus Woeseibacteriota</taxon>
    </lineage>
</organism>
<dbReference type="Pfam" id="PF00155">
    <property type="entry name" value="Aminotran_1_2"/>
    <property type="match status" value="1"/>
</dbReference>
<accession>A0A0G0LMU7</accession>
<dbReference type="Gene3D" id="3.40.640.10">
    <property type="entry name" value="Type I PLP-dependent aspartate aminotransferase-like (Major domain)"/>
    <property type="match status" value="1"/>
</dbReference>
<dbReference type="Gene3D" id="3.90.1150.10">
    <property type="entry name" value="Aspartate Aminotransferase, domain 1"/>
    <property type="match status" value="1"/>
</dbReference>
<dbReference type="InterPro" id="IPR015422">
    <property type="entry name" value="PyrdxlP-dep_Trfase_small"/>
</dbReference>
<dbReference type="AlphaFoldDB" id="A0A0G0LMU7"/>
<dbReference type="EMBL" id="LBVU01000002">
    <property type="protein sequence ID" value="KKQ92372.1"/>
    <property type="molecule type" value="Genomic_DNA"/>
</dbReference>
<gene>
    <name evidence="2" type="ORF">UT17_C0002G0035</name>
</gene>
<evidence type="ECO:0000313" key="2">
    <source>
        <dbReference type="EMBL" id="KKQ92372.1"/>
    </source>
</evidence>
<dbReference type="InterPro" id="IPR004839">
    <property type="entry name" value="Aminotransferase_I/II_large"/>
</dbReference>
<dbReference type="InterPro" id="IPR015421">
    <property type="entry name" value="PyrdxlP-dep_Trfase_major"/>
</dbReference>
<evidence type="ECO:0000313" key="3">
    <source>
        <dbReference type="Proteomes" id="UP000034774"/>
    </source>
</evidence>
<dbReference type="SUPFAM" id="SSF53383">
    <property type="entry name" value="PLP-dependent transferases"/>
    <property type="match status" value="1"/>
</dbReference>
<name>A0A0G0LMU7_9BACT</name>
<proteinExistence type="predicted"/>
<feature type="domain" description="Aminotransferase class I/classII large" evidence="1">
    <location>
        <begin position="43"/>
        <end position="315"/>
    </location>
</feature>
<dbReference type="Proteomes" id="UP000034774">
    <property type="component" value="Unassembled WGS sequence"/>
</dbReference>
<comment type="caution">
    <text evidence="2">The sequence shown here is derived from an EMBL/GenBank/DDBJ whole genome shotgun (WGS) entry which is preliminary data.</text>
</comment>
<dbReference type="GO" id="GO:0030170">
    <property type="term" value="F:pyridoxal phosphate binding"/>
    <property type="evidence" value="ECO:0007669"/>
    <property type="project" value="InterPro"/>
</dbReference>